<feature type="non-terminal residue" evidence="1">
    <location>
        <position position="1"/>
    </location>
</feature>
<dbReference type="EMBL" id="JAGKHQ010000489">
    <property type="protein sequence ID" value="KAG7467812.1"/>
    <property type="molecule type" value="Genomic_DNA"/>
</dbReference>
<protein>
    <submittedName>
        <fullName evidence="1">Uncharacterized protein</fullName>
    </submittedName>
</protein>
<dbReference type="AlphaFoldDB" id="A0AAV6PK82"/>
<sequence length="63" mass="7321">VAKARAAFTDVRKALRGRKEIRYGLFYPARLRITHQDEDKEFVDPQKAMDYVKKILPATEIEG</sequence>
<accession>A0AAV6PK82</accession>
<organism evidence="1 2">
    <name type="scientific">Solea senegalensis</name>
    <name type="common">Senegalese sole</name>
    <dbReference type="NCBI Taxonomy" id="28829"/>
    <lineage>
        <taxon>Eukaryota</taxon>
        <taxon>Metazoa</taxon>
        <taxon>Chordata</taxon>
        <taxon>Craniata</taxon>
        <taxon>Vertebrata</taxon>
        <taxon>Euteleostomi</taxon>
        <taxon>Actinopterygii</taxon>
        <taxon>Neopterygii</taxon>
        <taxon>Teleostei</taxon>
        <taxon>Neoteleostei</taxon>
        <taxon>Acanthomorphata</taxon>
        <taxon>Carangaria</taxon>
        <taxon>Pleuronectiformes</taxon>
        <taxon>Pleuronectoidei</taxon>
        <taxon>Soleidae</taxon>
        <taxon>Solea</taxon>
    </lineage>
</organism>
<evidence type="ECO:0000313" key="2">
    <source>
        <dbReference type="Proteomes" id="UP000693946"/>
    </source>
</evidence>
<evidence type="ECO:0000313" key="1">
    <source>
        <dbReference type="EMBL" id="KAG7467812.1"/>
    </source>
</evidence>
<proteinExistence type="predicted"/>
<gene>
    <name evidence="1" type="ORF">JOB18_017105</name>
</gene>
<reference evidence="1 2" key="1">
    <citation type="journal article" date="2021" name="Sci. Rep.">
        <title>Chromosome anchoring in Senegalese sole (Solea senegalensis) reveals sex-associated markers and genome rearrangements in flatfish.</title>
        <authorList>
            <person name="Guerrero-Cozar I."/>
            <person name="Gomez-Garrido J."/>
            <person name="Berbel C."/>
            <person name="Martinez-Blanch J.F."/>
            <person name="Alioto T."/>
            <person name="Claros M.G."/>
            <person name="Gagnaire P.A."/>
            <person name="Manchado M."/>
        </authorList>
    </citation>
    <scope>NUCLEOTIDE SEQUENCE [LARGE SCALE GENOMIC DNA]</scope>
    <source>
        <strain evidence="1">Sse05_10M</strain>
    </source>
</reference>
<dbReference type="Proteomes" id="UP000693946">
    <property type="component" value="Unassembled WGS sequence"/>
</dbReference>
<keyword evidence="2" id="KW-1185">Reference proteome</keyword>
<name>A0AAV6PK82_SOLSE</name>
<comment type="caution">
    <text evidence="1">The sequence shown here is derived from an EMBL/GenBank/DDBJ whole genome shotgun (WGS) entry which is preliminary data.</text>
</comment>